<dbReference type="PANTHER" id="PTHR43394">
    <property type="entry name" value="ATP-DEPENDENT PERMEASE MDL1, MITOCHONDRIAL"/>
    <property type="match status" value="1"/>
</dbReference>
<feature type="domain" description="ABC transporter" evidence="3">
    <location>
        <begin position="21"/>
        <end position="81"/>
    </location>
</feature>
<dbReference type="STRING" id="1266370.NITGR_690001"/>
<evidence type="ECO:0000313" key="5">
    <source>
        <dbReference type="Proteomes" id="UP000011704"/>
    </source>
</evidence>
<gene>
    <name evidence="4" type="primary">msbA</name>
    <name evidence="4" type="ORF">NITGR_690001</name>
</gene>
<dbReference type="EC" id="3.6.3.-" evidence="4"/>
<organism evidence="4 5">
    <name type="scientific">Nitrospina gracilis (strain 3/211)</name>
    <dbReference type="NCBI Taxonomy" id="1266370"/>
    <lineage>
        <taxon>Bacteria</taxon>
        <taxon>Pseudomonadati</taxon>
        <taxon>Nitrospinota/Tectimicrobiota group</taxon>
        <taxon>Nitrospinota</taxon>
        <taxon>Nitrospinia</taxon>
        <taxon>Nitrospinales</taxon>
        <taxon>Nitrospinaceae</taxon>
        <taxon>Nitrospina</taxon>
    </lineage>
</organism>
<evidence type="ECO:0000256" key="1">
    <source>
        <dbReference type="ARBA" id="ARBA00022741"/>
    </source>
</evidence>
<keyword evidence="4" id="KW-0378">Hydrolase</keyword>
<dbReference type="GO" id="GO:0016887">
    <property type="term" value="F:ATP hydrolysis activity"/>
    <property type="evidence" value="ECO:0007669"/>
    <property type="project" value="InterPro"/>
</dbReference>
<dbReference type="GO" id="GO:0090374">
    <property type="term" value="P:oligopeptide export from mitochondrion"/>
    <property type="evidence" value="ECO:0007669"/>
    <property type="project" value="TreeGrafter"/>
</dbReference>
<dbReference type="InParanoid" id="M1Z1Q0"/>
<protein>
    <submittedName>
        <fullName evidence="4">Fragment of Lipid A export ATP-binding/permease protein MsbA (Part 2)</fullName>
        <ecNumber evidence="4">3.6.3.-</ecNumber>
    </submittedName>
</protein>
<dbReference type="Proteomes" id="UP000011704">
    <property type="component" value="Unassembled WGS sequence"/>
</dbReference>
<dbReference type="InterPro" id="IPR003439">
    <property type="entry name" value="ABC_transporter-like_ATP-bd"/>
</dbReference>
<keyword evidence="5" id="KW-1185">Reference proteome</keyword>
<dbReference type="AlphaFoldDB" id="M1Z1Q0"/>
<proteinExistence type="predicted"/>
<keyword evidence="1" id="KW-0547">Nucleotide-binding</keyword>
<evidence type="ECO:0000256" key="2">
    <source>
        <dbReference type="ARBA" id="ARBA00022840"/>
    </source>
</evidence>
<dbReference type="Gene3D" id="3.40.50.300">
    <property type="entry name" value="P-loop containing nucleotide triphosphate hydrolases"/>
    <property type="match status" value="1"/>
</dbReference>
<feature type="non-terminal residue" evidence="4">
    <location>
        <position position="1"/>
    </location>
</feature>
<dbReference type="GO" id="GO:0005524">
    <property type="term" value="F:ATP binding"/>
    <property type="evidence" value="ECO:0007669"/>
    <property type="project" value="UniProtKB-KW"/>
</dbReference>
<dbReference type="Pfam" id="PF00005">
    <property type="entry name" value="ABC_tran"/>
    <property type="match status" value="1"/>
</dbReference>
<dbReference type="InterPro" id="IPR039421">
    <property type="entry name" value="Type_1_exporter"/>
</dbReference>
<evidence type="ECO:0000259" key="3">
    <source>
        <dbReference type="Pfam" id="PF00005"/>
    </source>
</evidence>
<evidence type="ECO:0000313" key="4">
    <source>
        <dbReference type="EMBL" id="CCQ91435.1"/>
    </source>
</evidence>
<dbReference type="EMBL" id="CAQJ01000076">
    <property type="protein sequence ID" value="CCQ91435.1"/>
    <property type="molecule type" value="Genomic_DNA"/>
</dbReference>
<name>M1Z1Q0_NITG3</name>
<reference evidence="4 5" key="1">
    <citation type="journal article" date="2013" name="Front. Microbiol.">
        <title>The genome of Nitrospina gracilis illuminates the metabolism and evolution of the major marine nitrite oxidizer.</title>
        <authorList>
            <person name="Luecker S."/>
            <person name="Nowka B."/>
            <person name="Rattei T."/>
            <person name="Spieck E."/>
            <person name="and Daims H."/>
        </authorList>
    </citation>
    <scope>NUCLEOTIDE SEQUENCE [LARGE SCALE GENOMIC DNA]</scope>
    <source>
        <strain evidence="4 5">3/211</strain>
    </source>
</reference>
<dbReference type="InterPro" id="IPR027417">
    <property type="entry name" value="P-loop_NTPase"/>
</dbReference>
<accession>M1Z1Q0</accession>
<dbReference type="SUPFAM" id="SSF52540">
    <property type="entry name" value="P-loop containing nucleoside triphosphate hydrolases"/>
    <property type="match status" value="1"/>
</dbReference>
<keyword evidence="2 4" id="KW-0067">ATP-binding</keyword>
<dbReference type="GO" id="GO:0015421">
    <property type="term" value="F:ABC-type oligopeptide transporter activity"/>
    <property type="evidence" value="ECO:0007669"/>
    <property type="project" value="TreeGrafter"/>
</dbReference>
<comment type="caution">
    <text evidence="4">The sequence shown here is derived from an EMBL/GenBank/DDBJ whole genome shotgun (WGS) entry which is preliminary data.</text>
</comment>
<dbReference type="HOGENOM" id="CLU_000604_61_3_0"/>
<dbReference type="InterPro" id="IPR017871">
    <property type="entry name" value="ABC_transporter-like_CS"/>
</dbReference>
<sequence>LFNDTIWANIGYGNPEATREDIVRAAQAAHVDTYVQALDDGYDTIIGERGLKLSGGQRQRIAIARAIVRNAPILVLDEATSALDSESEKLVQDALNNLMEHRTTFVIAHRFSTIKHADRIIVLEHGEMVGQGNHEQLLEQCPQYQKYYEMQIIGSS</sequence>
<dbReference type="PROSITE" id="PS00211">
    <property type="entry name" value="ABC_TRANSPORTER_1"/>
    <property type="match status" value="1"/>
</dbReference>
<dbReference type="PANTHER" id="PTHR43394:SF1">
    <property type="entry name" value="ATP-BINDING CASSETTE SUB-FAMILY B MEMBER 10, MITOCHONDRIAL"/>
    <property type="match status" value="1"/>
</dbReference>